<evidence type="ECO:0000313" key="9">
    <source>
        <dbReference type="EMBL" id="GAA2225981.1"/>
    </source>
</evidence>
<evidence type="ECO:0000313" key="10">
    <source>
        <dbReference type="Proteomes" id="UP001500929"/>
    </source>
</evidence>
<feature type="transmembrane region" description="Helical" evidence="7">
    <location>
        <begin position="178"/>
        <end position="198"/>
    </location>
</feature>
<sequence length="1002" mass="102779">MATLLYRIGRFAARRSIAVIVGWVVLLGLAIGGAQALGGTLTASFAIPGTESQQAIDMLDQRFPQAAGGSARVIYVAPEGGQVTDFQDQIDANVTELAAAPHVSGVTGPFDSGASGQVNSAGTMAFATVQYDVATASLTAADNEALLAAGEKAATGGLEVGFSGVTDPPEAGVDYTEAIGLVVAFVVLFITFGSLLAAGMPLITALVGVGVTSTLITIASGFASISSTAPLLATMLGLAVGIDYALFIVSRHRTQLIHGMDPKESAAIAVSTAGSAVVFAGLTVIIALLGLSVVQIPFLTVMGVGAAVSVVIAVVVALTLLPAILGLLGRKLIPKPTSRAARRELASSAPDAAGSHRTLGARWVALVTAKPVITVAVVVIGLVVVALPATSMRLTLPDAGYNPPGTESRDGYDLLTEGFGPGFNGPLLVTADISNILDLEAARTALQSEFEGLDDVDSVSEAIPNATLDMLIVSIIPDSAPDSVQTEQLVHTIRAHEAAFAEKNDFGYQVTGQTALGIDVSARLADALLPFALVVVGLCVILLTIVFRSLAIPISATVGYLLSVAASFGIVTAVFEWGWLSDLLGVAKVGPVISFFPILLMAVLFGLAMDYQVFLVSRMREEFVKTGDPHQAVRHGFIGAARVVTAAACIMFSVFASFVPGGNAVLQPIALGLAAGVFIDAFLVRMTFIPALMILLGRIGWALPRRLGRVLPDVDLEGEGVREMLDAVAWRPLPAGDGGDAGADAPAPYAVAAELAVVESAAEGGLVAPFSVRAASGSLVLVSGGPGTHPEAVAAAIAGRQRLLRGHLRVLDQPQPVHAAALRRHSVFVARPVEGDLLADRIPLRRLPVGAAGVLEWLERELGAELGELWGDDLAGEWMRQVAVAVAAAGEVAGRSRSAGRTRLRLVAIDATALSTTQVQHVLDAVEPSLPAGATLVVAHHGAATLSAGARTVEVVALEAIAPPPPLPPGGSAPDGPDDVPEADDPDAPDQSPSAPREEVTA</sequence>
<evidence type="ECO:0000256" key="4">
    <source>
        <dbReference type="ARBA" id="ARBA00022989"/>
    </source>
</evidence>
<dbReference type="InterPro" id="IPR050545">
    <property type="entry name" value="Mycobact_MmpL"/>
</dbReference>
<keyword evidence="2" id="KW-1003">Cell membrane</keyword>
<feature type="transmembrane region" description="Helical" evidence="7">
    <location>
        <begin position="231"/>
        <end position="249"/>
    </location>
</feature>
<dbReference type="Gene3D" id="1.20.1640.10">
    <property type="entry name" value="Multidrug efflux transporter AcrB transmembrane domain"/>
    <property type="match status" value="2"/>
</dbReference>
<comment type="subcellular location">
    <subcellularLocation>
        <location evidence="1">Cell membrane</location>
        <topology evidence="1">Multi-pass membrane protein</topology>
    </subcellularLocation>
</comment>
<feature type="transmembrane region" description="Helical" evidence="7">
    <location>
        <begin position="592"/>
        <end position="616"/>
    </location>
</feature>
<evidence type="ECO:0000259" key="8">
    <source>
        <dbReference type="PROSITE" id="PS50156"/>
    </source>
</evidence>
<evidence type="ECO:0000256" key="2">
    <source>
        <dbReference type="ARBA" id="ARBA00022475"/>
    </source>
</evidence>
<dbReference type="SUPFAM" id="SSF82866">
    <property type="entry name" value="Multidrug efflux transporter AcrB transmembrane domain"/>
    <property type="match status" value="2"/>
</dbReference>
<feature type="compositionally biased region" description="Pro residues" evidence="6">
    <location>
        <begin position="962"/>
        <end position="971"/>
    </location>
</feature>
<dbReference type="PANTHER" id="PTHR33406:SF13">
    <property type="entry name" value="MEMBRANE PROTEIN YDFJ"/>
    <property type="match status" value="1"/>
</dbReference>
<keyword evidence="4 7" id="KW-1133">Transmembrane helix</keyword>
<keyword evidence="5 7" id="KW-0472">Membrane</keyword>
<keyword evidence="10" id="KW-1185">Reference proteome</keyword>
<feature type="transmembrane region" description="Helical" evidence="7">
    <location>
        <begin position="637"/>
        <end position="659"/>
    </location>
</feature>
<dbReference type="Pfam" id="PF03176">
    <property type="entry name" value="MMPL"/>
    <property type="match status" value="2"/>
</dbReference>
<feature type="transmembrane region" description="Helical" evidence="7">
    <location>
        <begin position="527"/>
        <end position="547"/>
    </location>
</feature>
<feature type="compositionally biased region" description="Acidic residues" evidence="6">
    <location>
        <begin position="976"/>
        <end position="988"/>
    </location>
</feature>
<organism evidence="9 10">
    <name type="scientific">Herbiconiux moechotypicola</name>
    <dbReference type="NCBI Taxonomy" id="637393"/>
    <lineage>
        <taxon>Bacteria</taxon>
        <taxon>Bacillati</taxon>
        <taxon>Actinomycetota</taxon>
        <taxon>Actinomycetes</taxon>
        <taxon>Micrococcales</taxon>
        <taxon>Microbacteriaceae</taxon>
        <taxon>Herbiconiux</taxon>
    </lineage>
</organism>
<feature type="transmembrane region" description="Helical" evidence="7">
    <location>
        <begin position="559"/>
        <end position="580"/>
    </location>
</feature>
<dbReference type="EMBL" id="BAAAQY010000002">
    <property type="protein sequence ID" value="GAA2225981.1"/>
    <property type="molecule type" value="Genomic_DNA"/>
</dbReference>
<feature type="transmembrane region" description="Helical" evidence="7">
    <location>
        <begin position="306"/>
        <end position="329"/>
    </location>
</feature>
<evidence type="ECO:0000256" key="7">
    <source>
        <dbReference type="SAM" id="Phobius"/>
    </source>
</evidence>
<dbReference type="PROSITE" id="PS50156">
    <property type="entry name" value="SSD"/>
    <property type="match status" value="1"/>
</dbReference>
<evidence type="ECO:0000256" key="3">
    <source>
        <dbReference type="ARBA" id="ARBA00022692"/>
    </source>
</evidence>
<feature type="region of interest" description="Disordered" evidence="6">
    <location>
        <begin position="961"/>
        <end position="1002"/>
    </location>
</feature>
<evidence type="ECO:0000256" key="5">
    <source>
        <dbReference type="ARBA" id="ARBA00023136"/>
    </source>
</evidence>
<accession>A0ABN3DAX8</accession>
<proteinExistence type="predicted"/>
<name>A0ABN3DAX8_9MICO</name>
<dbReference type="Proteomes" id="UP001500929">
    <property type="component" value="Unassembled WGS sequence"/>
</dbReference>
<evidence type="ECO:0000256" key="6">
    <source>
        <dbReference type="SAM" id="MobiDB-lite"/>
    </source>
</evidence>
<keyword evidence="3 7" id="KW-0812">Transmembrane</keyword>
<dbReference type="InterPro" id="IPR004869">
    <property type="entry name" value="MMPL_dom"/>
</dbReference>
<comment type="caution">
    <text evidence="9">The sequence shown here is derived from an EMBL/GenBank/DDBJ whole genome shotgun (WGS) entry which is preliminary data.</text>
</comment>
<feature type="transmembrane region" description="Helical" evidence="7">
    <location>
        <begin position="270"/>
        <end position="294"/>
    </location>
</feature>
<feature type="transmembrane region" description="Helical" evidence="7">
    <location>
        <begin position="363"/>
        <end position="387"/>
    </location>
</feature>
<protein>
    <recommendedName>
        <fullName evidence="8">SSD domain-containing protein</fullName>
    </recommendedName>
</protein>
<feature type="domain" description="SSD" evidence="8">
    <location>
        <begin position="180"/>
        <end position="327"/>
    </location>
</feature>
<dbReference type="RefSeq" id="WP_259478328.1">
    <property type="nucleotide sequence ID" value="NZ_BAAAQY010000002.1"/>
</dbReference>
<reference evidence="9 10" key="1">
    <citation type="journal article" date="2019" name="Int. J. Syst. Evol. Microbiol.">
        <title>The Global Catalogue of Microorganisms (GCM) 10K type strain sequencing project: providing services to taxonomists for standard genome sequencing and annotation.</title>
        <authorList>
            <consortium name="The Broad Institute Genomics Platform"/>
            <consortium name="The Broad Institute Genome Sequencing Center for Infectious Disease"/>
            <person name="Wu L."/>
            <person name="Ma J."/>
        </authorList>
    </citation>
    <scope>NUCLEOTIDE SEQUENCE [LARGE SCALE GENOMIC DNA]</scope>
    <source>
        <strain evidence="9 10">JCM 16117</strain>
    </source>
</reference>
<feature type="transmembrane region" description="Helical" evidence="7">
    <location>
        <begin position="671"/>
        <end position="696"/>
    </location>
</feature>
<evidence type="ECO:0000256" key="1">
    <source>
        <dbReference type="ARBA" id="ARBA00004651"/>
    </source>
</evidence>
<dbReference type="PANTHER" id="PTHR33406">
    <property type="entry name" value="MEMBRANE PROTEIN MJ1562-RELATED"/>
    <property type="match status" value="1"/>
</dbReference>
<dbReference type="InterPro" id="IPR000731">
    <property type="entry name" value="SSD"/>
</dbReference>
<gene>
    <name evidence="9" type="ORF">GCM10009851_07270</name>
</gene>
<feature type="transmembrane region" description="Helical" evidence="7">
    <location>
        <begin position="205"/>
        <end position="225"/>
    </location>
</feature>